<protein>
    <recommendedName>
        <fullName evidence="3">DUF4350 domain-containing protein</fullName>
    </recommendedName>
</protein>
<accession>A0A9X0WE65</accession>
<sequence length="459" mass="50597">MSERRTRAPARRVRGARHTRDRTLASGRLWSARTRCAPGETAVRWLVSGARSSRDHPGIAHHHAPHATVSAERRLLVLAVTGVLLSLLVAVAGVFTRLEPQTIEIELGPSDSARRDPLLAAERFLARLELPVARDHAGARLRRLPPPGDTLLVTEARALSHEQLAALDDWIQAGGRLVLMVTRDPAAPITAADHTHSAAVLAHFDLDLHINPSPRGAVNVLVNIPDPAGSAPLRVTWSDRITLGGARATDRVLEQDERLFLIEREQGEGTLTVLADGHFMTNTAIGELDHALFTARLLAPAQAGRVIWLLDTRETPTLGRLLWSAAPLALISGALCLLVWVWSLGGRLGPLQEVPSRDRHDLMEHLEASADFLWRHRAIEALLAPTRRRVRACWRERSRAPSSSPDEPHLARRLAETLHVPEEEIVQALQDHPTDPGAFVRVSTRLHDMLEARRSPRGH</sequence>
<evidence type="ECO:0000256" key="2">
    <source>
        <dbReference type="SAM" id="Phobius"/>
    </source>
</evidence>
<dbReference type="EMBL" id="NRSD01000001">
    <property type="protein sequence ID" value="MBK1643096.1"/>
    <property type="molecule type" value="Genomic_DNA"/>
</dbReference>
<dbReference type="AlphaFoldDB" id="A0A9X0WE65"/>
<evidence type="ECO:0000256" key="1">
    <source>
        <dbReference type="SAM" id="MobiDB-lite"/>
    </source>
</evidence>
<evidence type="ECO:0000313" key="4">
    <source>
        <dbReference type="EMBL" id="MBK1643096.1"/>
    </source>
</evidence>
<feature type="region of interest" description="Disordered" evidence="1">
    <location>
        <begin position="1"/>
        <end position="20"/>
    </location>
</feature>
<keyword evidence="2" id="KW-0812">Transmembrane</keyword>
<evidence type="ECO:0000259" key="3">
    <source>
        <dbReference type="Pfam" id="PF14258"/>
    </source>
</evidence>
<name>A0A9X0WE65_9GAMM</name>
<keyword evidence="5" id="KW-1185">Reference proteome</keyword>
<proteinExistence type="predicted"/>
<keyword evidence="2" id="KW-0472">Membrane</keyword>
<organism evidence="4 5">
    <name type="scientific">Thiocapsa imhoffii</name>
    <dbReference type="NCBI Taxonomy" id="382777"/>
    <lineage>
        <taxon>Bacteria</taxon>
        <taxon>Pseudomonadati</taxon>
        <taxon>Pseudomonadota</taxon>
        <taxon>Gammaproteobacteria</taxon>
        <taxon>Chromatiales</taxon>
        <taxon>Chromatiaceae</taxon>
        <taxon>Thiocapsa</taxon>
    </lineage>
</organism>
<comment type="caution">
    <text evidence="4">The sequence shown here is derived from an EMBL/GenBank/DDBJ whole genome shotgun (WGS) entry which is preliminary data.</text>
</comment>
<feature type="compositionally biased region" description="Basic residues" evidence="1">
    <location>
        <begin position="7"/>
        <end position="20"/>
    </location>
</feature>
<dbReference type="Pfam" id="PF14258">
    <property type="entry name" value="DUF4350"/>
    <property type="match status" value="1"/>
</dbReference>
<evidence type="ECO:0000313" key="5">
    <source>
        <dbReference type="Proteomes" id="UP001138802"/>
    </source>
</evidence>
<dbReference type="InterPro" id="IPR025646">
    <property type="entry name" value="DUF4350"/>
</dbReference>
<keyword evidence="2" id="KW-1133">Transmembrane helix</keyword>
<feature type="domain" description="DUF4350" evidence="3">
    <location>
        <begin position="110"/>
        <end position="298"/>
    </location>
</feature>
<reference evidence="4 5" key="1">
    <citation type="journal article" date="2020" name="Microorganisms">
        <title>Osmotic Adaptation and Compatible Solute Biosynthesis of Phototrophic Bacteria as Revealed from Genome Analyses.</title>
        <authorList>
            <person name="Imhoff J.F."/>
            <person name="Rahn T."/>
            <person name="Kunzel S."/>
            <person name="Keller A."/>
            <person name="Neulinger S.C."/>
        </authorList>
    </citation>
    <scope>NUCLEOTIDE SEQUENCE [LARGE SCALE GENOMIC DNA]</scope>
    <source>
        <strain evidence="4 5">DSM 21303</strain>
    </source>
</reference>
<dbReference type="Proteomes" id="UP001138802">
    <property type="component" value="Unassembled WGS sequence"/>
</dbReference>
<gene>
    <name evidence="4" type="ORF">CKO25_00180</name>
</gene>
<feature type="transmembrane region" description="Helical" evidence="2">
    <location>
        <begin position="75"/>
        <end position="95"/>
    </location>
</feature>